<feature type="transmembrane region" description="Helical" evidence="6">
    <location>
        <begin position="65"/>
        <end position="83"/>
    </location>
</feature>
<reference evidence="7 8" key="1">
    <citation type="submission" date="2019-02" db="EMBL/GenBank/DDBJ databases">
        <title>Deep-cultivation of Planctomycetes and their phenomic and genomic characterization uncovers novel biology.</title>
        <authorList>
            <person name="Wiegand S."/>
            <person name="Jogler M."/>
            <person name="Boedeker C."/>
            <person name="Pinto D."/>
            <person name="Vollmers J."/>
            <person name="Rivas-Marin E."/>
            <person name="Kohn T."/>
            <person name="Peeters S.H."/>
            <person name="Heuer A."/>
            <person name="Rast P."/>
            <person name="Oberbeckmann S."/>
            <person name="Bunk B."/>
            <person name="Jeske O."/>
            <person name="Meyerdierks A."/>
            <person name="Storesund J.E."/>
            <person name="Kallscheuer N."/>
            <person name="Luecker S."/>
            <person name="Lage O.M."/>
            <person name="Pohl T."/>
            <person name="Merkel B.J."/>
            <person name="Hornburger P."/>
            <person name="Mueller R.-W."/>
            <person name="Bruemmer F."/>
            <person name="Labrenz M."/>
            <person name="Spormann A.M."/>
            <person name="Op Den Camp H."/>
            <person name="Overmann J."/>
            <person name="Amann R."/>
            <person name="Jetten M.S.M."/>
            <person name="Mascher T."/>
            <person name="Medema M.H."/>
            <person name="Devos D.P."/>
            <person name="Kaster A.-K."/>
            <person name="Ovreas L."/>
            <person name="Rohde M."/>
            <person name="Galperin M.Y."/>
            <person name="Jogler C."/>
        </authorList>
    </citation>
    <scope>NUCLEOTIDE SEQUENCE [LARGE SCALE GENOMIC DNA]</scope>
    <source>
        <strain evidence="7 8">Mal64</strain>
    </source>
</reference>
<keyword evidence="4 6" id="KW-0472">Membrane</keyword>
<gene>
    <name evidence="7" type="ORF">Mal64_36070</name>
</gene>
<evidence type="ECO:0000256" key="4">
    <source>
        <dbReference type="ARBA" id="ARBA00023136"/>
    </source>
</evidence>
<keyword evidence="2 6" id="KW-0812">Transmembrane</keyword>
<feature type="compositionally biased region" description="Polar residues" evidence="5">
    <location>
        <begin position="194"/>
        <end position="268"/>
    </location>
</feature>
<dbReference type="AlphaFoldDB" id="A0A5C5ZIF2"/>
<name>A0A5C5ZIF2_9BACT</name>
<feature type="compositionally biased region" description="Low complexity" evidence="5">
    <location>
        <begin position="179"/>
        <end position="190"/>
    </location>
</feature>
<protein>
    <submittedName>
        <fullName evidence="7">Colicin V production protein</fullName>
    </submittedName>
</protein>
<feature type="transmembrane region" description="Helical" evidence="6">
    <location>
        <begin position="28"/>
        <end position="45"/>
    </location>
</feature>
<keyword evidence="8" id="KW-1185">Reference proteome</keyword>
<proteinExistence type="predicted"/>
<evidence type="ECO:0000256" key="3">
    <source>
        <dbReference type="ARBA" id="ARBA00022989"/>
    </source>
</evidence>
<dbReference type="PANTHER" id="PTHR37306">
    <property type="entry name" value="COLICIN V PRODUCTION PROTEIN"/>
    <property type="match status" value="1"/>
</dbReference>
<dbReference type="EMBL" id="SJPQ01000004">
    <property type="protein sequence ID" value="TWT86777.1"/>
    <property type="molecule type" value="Genomic_DNA"/>
</dbReference>
<dbReference type="RefSeq" id="WP_146402838.1">
    <property type="nucleotide sequence ID" value="NZ_SJPQ01000004.1"/>
</dbReference>
<evidence type="ECO:0000313" key="8">
    <source>
        <dbReference type="Proteomes" id="UP000315440"/>
    </source>
</evidence>
<evidence type="ECO:0000256" key="2">
    <source>
        <dbReference type="ARBA" id="ARBA00022692"/>
    </source>
</evidence>
<dbReference type="PANTHER" id="PTHR37306:SF1">
    <property type="entry name" value="COLICIN V PRODUCTION PROTEIN"/>
    <property type="match status" value="1"/>
</dbReference>
<keyword evidence="3 6" id="KW-1133">Transmembrane helix</keyword>
<feature type="compositionally biased region" description="Low complexity" evidence="5">
    <location>
        <begin position="269"/>
        <end position="281"/>
    </location>
</feature>
<dbReference type="OrthoDB" id="268713at2"/>
<dbReference type="Pfam" id="PF02674">
    <property type="entry name" value="Colicin_V"/>
    <property type="match status" value="1"/>
</dbReference>
<dbReference type="GO" id="GO:0016020">
    <property type="term" value="C:membrane"/>
    <property type="evidence" value="ECO:0007669"/>
    <property type="project" value="UniProtKB-SubCell"/>
</dbReference>
<organism evidence="7 8">
    <name type="scientific">Pseudobythopirellula maris</name>
    <dbReference type="NCBI Taxonomy" id="2527991"/>
    <lineage>
        <taxon>Bacteria</taxon>
        <taxon>Pseudomonadati</taxon>
        <taxon>Planctomycetota</taxon>
        <taxon>Planctomycetia</taxon>
        <taxon>Pirellulales</taxon>
        <taxon>Lacipirellulaceae</taxon>
        <taxon>Pseudobythopirellula</taxon>
    </lineage>
</organism>
<comment type="subcellular location">
    <subcellularLocation>
        <location evidence="1">Membrane</location>
        <topology evidence="1">Multi-pass membrane protein</topology>
    </subcellularLocation>
</comment>
<feature type="transmembrane region" description="Helical" evidence="6">
    <location>
        <begin position="6"/>
        <end position="21"/>
    </location>
</feature>
<evidence type="ECO:0000256" key="6">
    <source>
        <dbReference type="SAM" id="Phobius"/>
    </source>
</evidence>
<comment type="caution">
    <text evidence="7">The sequence shown here is derived from an EMBL/GenBank/DDBJ whole genome shotgun (WGS) entry which is preliminary data.</text>
</comment>
<accession>A0A5C5ZIF2</accession>
<feature type="region of interest" description="Disordered" evidence="5">
    <location>
        <begin position="174"/>
        <end position="281"/>
    </location>
</feature>
<evidence type="ECO:0000256" key="1">
    <source>
        <dbReference type="ARBA" id="ARBA00004141"/>
    </source>
</evidence>
<evidence type="ECO:0000313" key="7">
    <source>
        <dbReference type="EMBL" id="TWT86777.1"/>
    </source>
</evidence>
<dbReference type="InterPro" id="IPR003825">
    <property type="entry name" value="Colicin-V_CvpA"/>
</dbReference>
<feature type="transmembrane region" description="Helical" evidence="6">
    <location>
        <begin position="104"/>
        <end position="125"/>
    </location>
</feature>
<sequence length="281" mass="30486">MQTYDLLMIAVLVGMTLYGYSKGMAWQLAYFASFIVSYFVAIRFADRVAPHLTFVGPPTNKFVAILLIYAATSLVIWLAFRVVDKAIDRVRMEGFDHQMGGIIGFGRGVLWCVALTFFALTLPVLPDAQKQGIIGSKSGRYIAQLLDKSESIVPPEVHQVIGPYLMRLETELNQGGGAPQQQNPYAAPAGPTQPWGQQPTAPSWPQTNFNQSNINQPTNNQYGEAQPNNGFASQPSGWPTPSQPSGGQPTSAWPTPSQGGAAQPSNATPAQPASWPQWPPQ</sequence>
<dbReference type="Proteomes" id="UP000315440">
    <property type="component" value="Unassembled WGS sequence"/>
</dbReference>
<dbReference type="GO" id="GO:0009403">
    <property type="term" value="P:toxin biosynthetic process"/>
    <property type="evidence" value="ECO:0007669"/>
    <property type="project" value="InterPro"/>
</dbReference>
<evidence type="ECO:0000256" key="5">
    <source>
        <dbReference type="SAM" id="MobiDB-lite"/>
    </source>
</evidence>